<evidence type="ECO:0000313" key="2">
    <source>
        <dbReference type="Proteomes" id="UP000678679"/>
    </source>
</evidence>
<sequence>MSVISVNHFNATDDSFVVASEHKFLQNQIKVVNRYITYATELTADFESYTISDYAISLRLTVNNCSTLIVNIRRVDKAFKDVESYIKHVEKGDKMFIKVLKDAEDKYHTAVAVYKGSQLTFNSERQIIKFEDDYFYVDYDVYCRVRKISRVA</sequence>
<dbReference type="RefSeq" id="WP_169665442.1">
    <property type="nucleotide sequence ID" value="NZ_CP076133.1"/>
</dbReference>
<gene>
    <name evidence="1" type="ORF">KMW28_27010</name>
</gene>
<proteinExistence type="predicted"/>
<dbReference type="EMBL" id="CP076133">
    <property type="protein sequence ID" value="QWG04550.1"/>
    <property type="molecule type" value="Genomic_DNA"/>
</dbReference>
<dbReference type="AlphaFoldDB" id="A0AAX1NDU6"/>
<accession>A0AAX1NDU6</accession>
<dbReference type="Proteomes" id="UP000678679">
    <property type="component" value="Chromosome 2"/>
</dbReference>
<evidence type="ECO:0000313" key="1">
    <source>
        <dbReference type="EMBL" id="QWG04550.1"/>
    </source>
</evidence>
<organism evidence="1 2">
    <name type="scientific">Flammeovirga yaeyamensis</name>
    <dbReference type="NCBI Taxonomy" id="367791"/>
    <lineage>
        <taxon>Bacteria</taxon>
        <taxon>Pseudomonadati</taxon>
        <taxon>Bacteroidota</taxon>
        <taxon>Cytophagia</taxon>
        <taxon>Cytophagales</taxon>
        <taxon>Flammeovirgaceae</taxon>
        <taxon>Flammeovirga</taxon>
    </lineage>
</organism>
<dbReference type="KEGG" id="fya:KMW28_27010"/>
<name>A0AAX1NDU6_9BACT</name>
<keyword evidence="2" id="KW-1185">Reference proteome</keyword>
<protein>
    <submittedName>
        <fullName evidence="1">Uncharacterized protein</fullName>
    </submittedName>
</protein>
<reference evidence="1 2" key="1">
    <citation type="submission" date="2021-05" db="EMBL/GenBank/DDBJ databases">
        <title>Comparative genomic studies on the polysaccharide-degrading batcterial strains of the Flammeovirga genus.</title>
        <authorList>
            <person name="Zewei F."/>
            <person name="Zheng Z."/>
            <person name="Yu L."/>
            <person name="Ruyue G."/>
            <person name="Yanhong M."/>
            <person name="Yuanyuan C."/>
            <person name="Jingyan G."/>
            <person name="Wenjun H."/>
        </authorList>
    </citation>
    <scope>NUCLEOTIDE SEQUENCE [LARGE SCALE GENOMIC DNA]</scope>
    <source>
        <strain evidence="1 2">NBRC:100898</strain>
    </source>
</reference>